<gene>
    <name evidence="2" type="ORF">Selli1_27000</name>
    <name evidence="3" type="ORF">Selli2_25500</name>
</gene>
<dbReference type="Pfam" id="PF13302">
    <property type="entry name" value="Acetyltransf_3"/>
    <property type="match status" value="1"/>
</dbReference>
<evidence type="ECO:0000313" key="4">
    <source>
        <dbReference type="Proteomes" id="UP001145094"/>
    </source>
</evidence>
<dbReference type="Proteomes" id="UP001145094">
    <property type="component" value="Unassembled WGS sequence"/>
</dbReference>
<accession>A0A9W6CJN6</accession>
<dbReference type="PROSITE" id="PS51186">
    <property type="entry name" value="GNAT"/>
    <property type="match status" value="1"/>
</dbReference>
<reference evidence="2" key="2">
    <citation type="submission" date="2022-11" db="EMBL/GenBank/DDBJ databases">
        <title>Draft genome sequence of Sellimonas catena strain 12EGH17.</title>
        <authorList>
            <person name="Hisatomi A."/>
            <person name="Ohkuma M."/>
            <person name="Sakamoto M."/>
        </authorList>
    </citation>
    <scope>NUCLEOTIDE SEQUENCE</scope>
    <source>
        <strain evidence="2">12EGH17</strain>
    </source>
</reference>
<dbReference type="InterPro" id="IPR000182">
    <property type="entry name" value="GNAT_dom"/>
</dbReference>
<sequence>MRGKENLVWRYEEYVMRPARFEDAESYYEQNYRPLDKEIIRMTGSKESYTKEEVVSFFRKAVEDPQYFLFLIIDKDGQIVGESVINELDETLKCANFRIAIFRPEARGKGIGSWAVRVTRDFAFQELKLHRLSLDVYSFNKRAERVYRKAGFQREGILRDAIKNERQYRDVILMAMLEDDWKRKVGKSLKVAVIGHSGCGKSTIAAWIAKKRRLPLLHLDKVHWLPGWIERPKEEEQKIVREFLDSHDSWVIDGNYHSVEYERRMQEADRILFLDFPRLVCLYRAWKRARRYRGKTRSSITEGCTEKLDLEFVFWILYQGRSGKAKMEYQRVMRKYGSKVVRITNQRELDREKRRWIKH</sequence>
<organism evidence="3 4">
    <name type="scientific">Sellimonas catena</name>
    <dbReference type="NCBI Taxonomy" id="2994035"/>
    <lineage>
        <taxon>Bacteria</taxon>
        <taxon>Bacillati</taxon>
        <taxon>Bacillota</taxon>
        <taxon>Clostridia</taxon>
        <taxon>Lachnospirales</taxon>
        <taxon>Lachnospiraceae</taxon>
        <taxon>Sellimonas</taxon>
    </lineage>
</organism>
<dbReference type="PANTHER" id="PTHR37816:SF3">
    <property type="entry name" value="MODULATES DNA TOPOLOGY"/>
    <property type="match status" value="1"/>
</dbReference>
<dbReference type="AlphaFoldDB" id="A0A9W6CJN6"/>
<comment type="caution">
    <text evidence="3">The sequence shown here is derived from an EMBL/GenBank/DDBJ whole genome shotgun (WGS) entry which is preliminary data.</text>
</comment>
<protein>
    <recommendedName>
        <fullName evidence="1">N-acetyltransferase domain-containing protein</fullName>
    </recommendedName>
</protein>
<dbReference type="Proteomes" id="UP001145145">
    <property type="component" value="Unassembled WGS sequence"/>
</dbReference>
<feature type="domain" description="N-acetyltransferase" evidence="1">
    <location>
        <begin position="14"/>
        <end position="179"/>
    </location>
</feature>
<dbReference type="EMBL" id="BSBO01000030">
    <property type="protein sequence ID" value="GLG05526.1"/>
    <property type="molecule type" value="Genomic_DNA"/>
</dbReference>
<dbReference type="GO" id="GO:0016747">
    <property type="term" value="F:acyltransferase activity, transferring groups other than amino-acyl groups"/>
    <property type="evidence" value="ECO:0007669"/>
    <property type="project" value="InterPro"/>
</dbReference>
<dbReference type="SUPFAM" id="SSF52540">
    <property type="entry name" value="P-loop containing nucleoside triphosphate hydrolases"/>
    <property type="match status" value="1"/>
</dbReference>
<reference evidence="3" key="4">
    <citation type="submission" date="2022-11" db="EMBL/GenBank/DDBJ databases">
        <title>Draft genome sequence of Sellimonas catena strain 18CBH55.</title>
        <authorList>
            <person name="Hisatomi A."/>
            <person name="Ohkuma M."/>
            <person name="Sakamoto M."/>
        </authorList>
    </citation>
    <scope>NUCLEOTIDE SEQUENCE</scope>
    <source>
        <strain evidence="3">18CBH55</strain>
    </source>
</reference>
<dbReference type="PANTHER" id="PTHR37816">
    <property type="entry name" value="YALI0E33011P"/>
    <property type="match status" value="1"/>
</dbReference>
<dbReference type="Gene3D" id="3.40.50.300">
    <property type="entry name" value="P-loop containing nucleotide triphosphate hydrolases"/>
    <property type="match status" value="1"/>
</dbReference>
<evidence type="ECO:0000313" key="3">
    <source>
        <dbReference type="EMBL" id="GLG91123.1"/>
    </source>
</evidence>
<reference evidence="3 5" key="5">
    <citation type="journal article" date="2023" name="Int. J. Syst. Evol. Microbiol.">
        <title>Sellimonas catena sp. nov., isolated from human faeces.</title>
        <authorList>
            <person name="Hisatomi A."/>
            <person name="Ohkuma M."/>
            <person name="Sakamoto M."/>
        </authorList>
    </citation>
    <scope>NUCLEOTIDE SEQUENCE</scope>
    <source>
        <strain evidence="2 5">12EGH17</strain>
        <strain evidence="3">18CBH55</strain>
    </source>
</reference>
<dbReference type="InterPro" id="IPR027417">
    <property type="entry name" value="P-loop_NTPase"/>
</dbReference>
<dbReference type="InterPro" id="IPR016181">
    <property type="entry name" value="Acyl_CoA_acyltransferase"/>
</dbReference>
<dbReference type="SUPFAM" id="SSF55729">
    <property type="entry name" value="Acyl-CoA N-acyltransferases (Nat)"/>
    <property type="match status" value="1"/>
</dbReference>
<proteinExistence type="predicted"/>
<evidence type="ECO:0000259" key="1">
    <source>
        <dbReference type="PROSITE" id="PS51186"/>
    </source>
</evidence>
<evidence type="ECO:0000313" key="2">
    <source>
        <dbReference type="EMBL" id="GLG05526.1"/>
    </source>
</evidence>
<keyword evidence="5" id="KW-1185">Reference proteome</keyword>
<dbReference type="CDD" id="cd04301">
    <property type="entry name" value="NAT_SF"/>
    <property type="match status" value="1"/>
</dbReference>
<evidence type="ECO:0000313" key="5">
    <source>
        <dbReference type="Proteomes" id="UP001145145"/>
    </source>
</evidence>
<dbReference type="EMBL" id="BSCH01000017">
    <property type="protein sequence ID" value="GLG91123.1"/>
    <property type="molecule type" value="Genomic_DNA"/>
</dbReference>
<name>A0A9W6CJN6_9FIRM</name>
<dbReference type="RefSeq" id="WP_281845604.1">
    <property type="nucleotide sequence ID" value="NZ_BSBO01000030.1"/>
</dbReference>
<reference evidence="3" key="3">
    <citation type="submission" date="2022-11" db="EMBL/GenBank/DDBJ databases">
        <title>Draft genome sequence of Sellimonas catena strain 18CBH55.</title>
        <authorList>
            <person name="Atsushi H."/>
            <person name="Moriya O."/>
            <person name="Mitsuo S."/>
        </authorList>
    </citation>
    <scope>NUCLEOTIDE SEQUENCE</scope>
    <source>
        <strain evidence="3">18CBH55</strain>
    </source>
</reference>
<dbReference type="InterPro" id="IPR052922">
    <property type="entry name" value="Cytidylate_Kinase-2"/>
</dbReference>
<dbReference type="Gene3D" id="3.40.630.30">
    <property type="match status" value="1"/>
</dbReference>
<reference evidence="2" key="1">
    <citation type="submission" date="2022-11" db="EMBL/GenBank/DDBJ databases">
        <title>Draft genome sequence of Sellimonas catena strain 12EGH17.</title>
        <authorList>
            <person name="Atsushi H."/>
            <person name="Moriya O."/>
            <person name="Mitsuo S."/>
        </authorList>
    </citation>
    <scope>NUCLEOTIDE SEQUENCE</scope>
    <source>
        <strain evidence="2">12EGH17</strain>
    </source>
</reference>